<dbReference type="EMBL" id="JBGNUJ010000012">
    <property type="protein sequence ID" value="KAL3952689.1"/>
    <property type="molecule type" value="Genomic_DNA"/>
</dbReference>
<reference evidence="1" key="1">
    <citation type="submission" date="2024-12" db="EMBL/GenBank/DDBJ databases">
        <title>Comparative genomics and development of molecular markers within Purpureocillium lilacinum and among Purpureocillium species.</title>
        <authorList>
            <person name="Yeh Z.-Y."/>
            <person name="Ni N.-T."/>
            <person name="Lo P.-H."/>
            <person name="Mushyakhwo K."/>
            <person name="Lin C.-F."/>
            <person name="Nai Y.-S."/>
        </authorList>
    </citation>
    <scope>NUCLEOTIDE SEQUENCE</scope>
    <source>
        <strain evidence="1">NCHU-NPUST-175</strain>
    </source>
</reference>
<name>A0ACC4DA43_PURLI</name>
<evidence type="ECO:0000313" key="2">
    <source>
        <dbReference type="Proteomes" id="UP001638806"/>
    </source>
</evidence>
<evidence type="ECO:0000313" key="1">
    <source>
        <dbReference type="EMBL" id="KAL3952689.1"/>
    </source>
</evidence>
<organism evidence="1 2">
    <name type="scientific">Purpureocillium lilacinum</name>
    <name type="common">Paecilomyces lilacinus</name>
    <dbReference type="NCBI Taxonomy" id="33203"/>
    <lineage>
        <taxon>Eukaryota</taxon>
        <taxon>Fungi</taxon>
        <taxon>Dikarya</taxon>
        <taxon>Ascomycota</taxon>
        <taxon>Pezizomycotina</taxon>
        <taxon>Sordariomycetes</taxon>
        <taxon>Hypocreomycetidae</taxon>
        <taxon>Hypocreales</taxon>
        <taxon>Ophiocordycipitaceae</taxon>
        <taxon>Purpureocillium</taxon>
    </lineage>
</organism>
<protein>
    <submittedName>
        <fullName evidence="1">Uncharacterized protein</fullName>
    </submittedName>
</protein>
<accession>A0ACC4DA43</accession>
<keyword evidence="2" id="KW-1185">Reference proteome</keyword>
<proteinExistence type="predicted"/>
<dbReference type="Proteomes" id="UP001638806">
    <property type="component" value="Unassembled WGS sequence"/>
</dbReference>
<sequence length="248" mass="28080">MGKSGGPHPPTGKIAFGCGGHVDGWHRPACPSHKKERFLEVVDKLKSTPDVQVIDWQPFKQNEALEILRLYSPDGGRAFMENLALSGEPILPLPAWTVRDQPGIEALDIKGLWYWTRKRDQFRYSYLKEWNTAAPNMDVILCPAYPMPAPVHGTSRYWGYTSLWNLLDYPAITVPVTRVDREKDGQAPGYIPQNDSDRWCYDSYNVQKQKDAPVSLQLVARKSKDAELLQAAEKIQREIGLPFVDCLA</sequence>
<comment type="caution">
    <text evidence="1">The sequence shown here is derived from an EMBL/GenBank/DDBJ whole genome shotgun (WGS) entry which is preliminary data.</text>
</comment>
<gene>
    <name evidence="1" type="ORF">ACCO45_012632</name>
</gene>